<evidence type="ECO:0000313" key="3">
    <source>
        <dbReference type="EMBL" id="MFC6880865.1"/>
    </source>
</evidence>
<evidence type="ECO:0000256" key="2">
    <source>
        <dbReference type="SAM" id="SignalP"/>
    </source>
</evidence>
<evidence type="ECO:0000256" key="1">
    <source>
        <dbReference type="SAM" id="MobiDB-lite"/>
    </source>
</evidence>
<gene>
    <name evidence="3" type="ORF">ACFQKB_13945</name>
</gene>
<name>A0ABW2CKD0_9ACTN</name>
<sequence>MRSLALRLLVPLVTAGCLVACQAGESDRTRAGEPGRKTGQQGAAAPTTGLMHALSQIEATEGTRRYVAFTDLAALRALAGAEPGRSPYGGLMLGLSELVPYADRIAEPTGIDVKRAERAFQAGQPPTAVNRLTGGLDTAAVGRKLTALGYRLVPGAENAWAAGPDGALGLDGPLAKLGVNGPNGLNTVRAASDGITYASRSTSLTLAPAADGRPVLAADPDFRAVGGCLGPVVAAQLVRAQGEPDLAAAGFRGRTAAEEREVMCVKVPGNDAAAAVSRLRSAVATGASRTGQPWADLLREATVENAGPGLVRLTARPGDGARKGLLISGFVRNDLPRWR</sequence>
<dbReference type="RefSeq" id="WP_160826343.1">
    <property type="nucleotide sequence ID" value="NZ_JBHSXS010000006.1"/>
</dbReference>
<feature type="compositionally biased region" description="Basic and acidic residues" evidence="1">
    <location>
        <begin position="25"/>
        <end position="36"/>
    </location>
</feature>
<protein>
    <recommendedName>
        <fullName evidence="5">Lipoprotein</fullName>
    </recommendedName>
</protein>
<proteinExistence type="predicted"/>
<feature type="chain" id="PRO_5047422252" description="Lipoprotein" evidence="2">
    <location>
        <begin position="24"/>
        <end position="339"/>
    </location>
</feature>
<comment type="caution">
    <text evidence="3">The sequence shown here is derived from an EMBL/GenBank/DDBJ whole genome shotgun (WGS) entry which is preliminary data.</text>
</comment>
<feature type="region of interest" description="Disordered" evidence="1">
    <location>
        <begin position="25"/>
        <end position="46"/>
    </location>
</feature>
<evidence type="ECO:0000313" key="4">
    <source>
        <dbReference type="Proteomes" id="UP001596380"/>
    </source>
</evidence>
<keyword evidence="2" id="KW-0732">Signal</keyword>
<dbReference type="Proteomes" id="UP001596380">
    <property type="component" value="Unassembled WGS sequence"/>
</dbReference>
<reference evidence="4" key="1">
    <citation type="journal article" date="2019" name="Int. J. Syst. Evol. Microbiol.">
        <title>The Global Catalogue of Microorganisms (GCM) 10K type strain sequencing project: providing services to taxonomists for standard genome sequencing and annotation.</title>
        <authorList>
            <consortium name="The Broad Institute Genomics Platform"/>
            <consortium name="The Broad Institute Genome Sequencing Center for Infectious Disease"/>
            <person name="Wu L."/>
            <person name="Ma J."/>
        </authorList>
    </citation>
    <scope>NUCLEOTIDE SEQUENCE [LARGE SCALE GENOMIC DNA]</scope>
    <source>
        <strain evidence="4">JCM 3369</strain>
    </source>
</reference>
<accession>A0ABW2CKD0</accession>
<feature type="signal peptide" evidence="2">
    <location>
        <begin position="1"/>
        <end position="23"/>
    </location>
</feature>
<organism evidence="3 4">
    <name type="scientific">Actinomadura yumaensis</name>
    <dbReference type="NCBI Taxonomy" id="111807"/>
    <lineage>
        <taxon>Bacteria</taxon>
        <taxon>Bacillati</taxon>
        <taxon>Actinomycetota</taxon>
        <taxon>Actinomycetes</taxon>
        <taxon>Streptosporangiales</taxon>
        <taxon>Thermomonosporaceae</taxon>
        <taxon>Actinomadura</taxon>
    </lineage>
</organism>
<dbReference type="EMBL" id="JBHSXS010000006">
    <property type="protein sequence ID" value="MFC6880865.1"/>
    <property type="molecule type" value="Genomic_DNA"/>
</dbReference>
<evidence type="ECO:0008006" key="5">
    <source>
        <dbReference type="Google" id="ProtNLM"/>
    </source>
</evidence>
<keyword evidence="4" id="KW-1185">Reference proteome</keyword>